<keyword evidence="2" id="KW-0472">Membrane</keyword>
<dbReference type="SMART" id="SM00267">
    <property type="entry name" value="GGDEF"/>
    <property type="match status" value="1"/>
</dbReference>
<proteinExistence type="predicted"/>
<dbReference type="PROSITE" id="PS50887">
    <property type="entry name" value="GGDEF"/>
    <property type="match status" value="1"/>
</dbReference>
<sequence>MLNSYRSKLIALMAAVIGLMVAVLLTSYTGARWVIQDDALTHERRTVQLYERGLEEQRIELARFAATVRDDAEVGDYAFAAISIGSGKQSLEQLLERRFPRMPVDAIMLFWGDGRVSQGSGAESIIDEVVSWPMSATNSTFYVERDEALYLVAVVPFDYQQERLAQVAVAVNLGGSWLHQQGAGLQAKLFFERDGKVFNSPDSNFYFSSFDTAGGQMMMGDELYSLSEIKLPAADGVSARLWLAQSDTAMLETLNRYNKIMVWLAVVVLAIMLITSLVAVNRFSQPIHSLITLTQQMADGQLPDLRRSRGYTEIDRLLNHFIDLIDALRNKQQEVDKVHKALIRSSITDELTGFYNRRHLADVFPKLLAQANRDSLCIAAILIDIDFFKKINDTLGHVTGDLCLKSFSDMLRSVVRASDFVFRMGGEEFLVLATGRCEQSAELLAEKIRLATENNIVNVDGKPLSVTVSLGVSSLPADMQAMPSLSELMTQADHALYAAKHAGRNCVRVYSGDEHDSGECKHQDVAQPRATEVP</sequence>
<dbReference type="GO" id="GO:0005886">
    <property type="term" value="C:plasma membrane"/>
    <property type="evidence" value="ECO:0007669"/>
    <property type="project" value="TreeGrafter"/>
</dbReference>
<dbReference type="EMBL" id="UOFN01000054">
    <property type="protein sequence ID" value="VAW76040.1"/>
    <property type="molecule type" value="Genomic_DNA"/>
</dbReference>
<feature type="transmembrane region" description="Helical" evidence="2">
    <location>
        <begin position="260"/>
        <end position="280"/>
    </location>
</feature>
<dbReference type="Gene3D" id="3.30.70.270">
    <property type="match status" value="1"/>
</dbReference>
<dbReference type="CDD" id="cd01949">
    <property type="entry name" value="GGDEF"/>
    <property type="match status" value="1"/>
</dbReference>
<dbReference type="PANTHER" id="PTHR45138:SF9">
    <property type="entry name" value="DIGUANYLATE CYCLASE DGCM-RELATED"/>
    <property type="match status" value="1"/>
</dbReference>
<accession>A0A3B0YH44</accession>
<dbReference type="Gene3D" id="6.10.340.10">
    <property type="match status" value="1"/>
</dbReference>
<dbReference type="InterPro" id="IPR050469">
    <property type="entry name" value="Diguanylate_Cyclase"/>
</dbReference>
<evidence type="ECO:0000259" key="4">
    <source>
        <dbReference type="PROSITE" id="PS50887"/>
    </source>
</evidence>
<dbReference type="GO" id="GO:0043709">
    <property type="term" value="P:cell adhesion involved in single-species biofilm formation"/>
    <property type="evidence" value="ECO:0007669"/>
    <property type="project" value="TreeGrafter"/>
</dbReference>
<protein>
    <submittedName>
        <fullName evidence="5">Diguanylate cyclase/phosphodiesterase (GGDEF &amp; EAL domains) with PAS/PAC sensor(S)</fullName>
    </submittedName>
</protein>
<dbReference type="AlphaFoldDB" id="A0A3B0YH44"/>
<feature type="compositionally biased region" description="Basic and acidic residues" evidence="1">
    <location>
        <begin position="512"/>
        <end position="524"/>
    </location>
</feature>
<gene>
    <name evidence="5" type="ORF">MNBD_GAMMA15-2103</name>
</gene>
<evidence type="ECO:0000256" key="2">
    <source>
        <dbReference type="SAM" id="Phobius"/>
    </source>
</evidence>
<keyword evidence="2" id="KW-0812">Transmembrane</keyword>
<dbReference type="GO" id="GO:0007165">
    <property type="term" value="P:signal transduction"/>
    <property type="evidence" value="ECO:0007669"/>
    <property type="project" value="InterPro"/>
</dbReference>
<dbReference type="GO" id="GO:1902201">
    <property type="term" value="P:negative regulation of bacterial-type flagellum-dependent cell motility"/>
    <property type="evidence" value="ECO:0007669"/>
    <property type="project" value="TreeGrafter"/>
</dbReference>
<feature type="domain" description="GGDEF" evidence="4">
    <location>
        <begin position="376"/>
        <end position="512"/>
    </location>
</feature>
<feature type="region of interest" description="Disordered" evidence="1">
    <location>
        <begin position="512"/>
        <end position="534"/>
    </location>
</feature>
<feature type="domain" description="HAMP" evidence="3">
    <location>
        <begin position="281"/>
        <end position="333"/>
    </location>
</feature>
<feature type="transmembrane region" description="Helical" evidence="2">
    <location>
        <begin position="12"/>
        <end position="35"/>
    </location>
</feature>
<dbReference type="GO" id="GO:0052621">
    <property type="term" value="F:diguanylate cyclase activity"/>
    <property type="evidence" value="ECO:0007669"/>
    <property type="project" value="TreeGrafter"/>
</dbReference>
<dbReference type="InterPro" id="IPR000160">
    <property type="entry name" value="GGDEF_dom"/>
</dbReference>
<evidence type="ECO:0000313" key="5">
    <source>
        <dbReference type="EMBL" id="VAW76040.1"/>
    </source>
</evidence>
<dbReference type="SUPFAM" id="SSF55073">
    <property type="entry name" value="Nucleotide cyclase"/>
    <property type="match status" value="1"/>
</dbReference>
<evidence type="ECO:0000256" key="1">
    <source>
        <dbReference type="SAM" id="MobiDB-lite"/>
    </source>
</evidence>
<dbReference type="Pfam" id="PF00990">
    <property type="entry name" value="GGDEF"/>
    <property type="match status" value="1"/>
</dbReference>
<dbReference type="PANTHER" id="PTHR45138">
    <property type="entry name" value="REGULATORY COMPONENTS OF SENSORY TRANSDUCTION SYSTEM"/>
    <property type="match status" value="1"/>
</dbReference>
<dbReference type="NCBIfam" id="TIGR00254">
    <property type="entry name" value="GGDEF"/>
    <property type="match status" value="1"/>
</dbReference>
<evidence type="ECO:0000259" key="3">
    <source>
        <dbReference type="PROSITE" id="PS50885"/>
    </source>
</evidence>
<dbReference type="InterPro" id="IPR029787">
    <property type="entry name" value="Nucleotide_cyclase"/>
</dbReference>
<reference evidence="5" key="1">
    <citation type="submission" date="2018-06" db="EMBL/GenBank/DDBJ databases">
        <authorList>
            <person name="Zhirakovskaya E."/>
        </authorList>
    </citation>
    <scope>NUCLEOTIDE SEQUENCE</scope>
</reference>
<dbReference type="InterPro" id="IPR043128">
    <property type="entry name" value="Rev_trsase/Diguanyl_cyclase"/>
</dbReference>
<keyword evidence="2" id="KW-1133">Transmembrane helix</keyword>
<organism evidence="5">
    <name type="scientific">hydrothermal vent metagenome</name>
    <dbReference type="NCBI Taxonomy" id="652676"/>
    <lineage>
        <taxon>unclassified sequences</taxon>
        <taxon>metagenomes</taxon>
        <taxon>ecological metagenomes</taxon>
    </lineage>
</organism>
<name>A0A3B0YH44_9ZZZZ</name>
<dbReference type="InterPro" id="IPR003660">
    <property type="entry name" value="HAMP_dom"/>
</dbReference>
<dbReference type="PROSITE" id="PS50885">
    <property type="entry name" value="HAMP"/>
    <property type="match status" value="1"/>
</dbReference>
<dbReference type="FunFam" id="3.30.70.270:FF:000001">
    <property type="entry name" value="Diguanylate cyclase domain protein"/>
    <property type="match status" value="1"/>
</dbReference>